<dbReference type="SUPFAM" id="SSF50475">
    <property type="entry name" value="FMN-binding split barrel"/>
    <property type="match status" value="1"/>
</dbReference>
<evidence type="ECO:0000259" key="3">
    <source>
        <dbReference type="PROSITE" id="PS51085"/>
    </source>
</evidence>
<dbReference type="PROSITE" id="PS00197">
    <property type="entry name" value="2FE2S_FER_1"/>
    <property type="match status" value="1"/>
</dbReference>
<evidence type="ECO:0000313" key="5">
    <source>
        <dbReference type="EMBL" id="BDX06748.1"/>
    </source>
</evidence>
<dbReference type="SUPFAM" id="SSF52343">
    <property type="entry name" value="Ferredoxin reductase-like, C-terminal NADP-linked domain"/>
    <property type="match status" value="1"/>
</dbReference>
<dbReference type="InterPro" id="IPR001433">
    <property type="entry name" value="OxRdtase_FAD/NAD-bd"/>
</dbReference>
<dbReference type="GO" id="GO:0051537">
    <property type="term" value="F:2 iron, 2 sulfur cluster binding"/>
    <property type="evidence" value="ECO:0007669"/>
    <property type="project" value="InterPro"/>
</dbReference>
<dbReference type="Gene3D" id="2.40.30.10">
    <property type="entry name" value="Translation factors"/>
    <property type="match status" value="1"/>
</dbReference>
<dbReference type="Pfam" id="PF00111">
    <property type="entry name" value="Fer2"/>
    <property type="match status" value="1"/>
</dbReference>
<evidence type="ECO:0000259" key="4">
    <source>
        <dbReference type="PROSITE" id="PS51384"/>
    </source>
</evidence>
<dbReference type="InterPro" id="IPR017938">
    <property type="entry name" value="Riboflavin_synthase-like_b-brl"/>
</dbReference>
<evidence type="ECO:0000313" key="6">
    <source>
        <dbReference type="Proteomes" id="UP001333710"/>
    </source>
</evidence>
<evidence type="ECO:0000256" key="2">
    <source>
        <dbReference type="ARBA" id="ARBA00034078"/>
    </source>
</evidence>
<keyword evidence="1" id="KW-0830">Ubiquinone</keyword>
<gene>
    <name evidence="5" type="ORF">MACH26_22690</name>
</gene>
<organism evidence="5 6">
    <name type="scientific">Planctobacterium marinum</name>
    <dbReference type="NCBI Taxonomy" id="1631968"/>
    <lineage>
        <taxon>Bacteria</taxon>
        <taxon>Pseudomonadati</taxon>
        <taxon>Pseudomonadota</taxon>
        <taxon>Gammaproteobacteria</taxon>
        <taxon>Alteromonadales</taxon>
        <taxon>Alteromonadaceae</taxon>
        <taxon>Planctobacterium</taxon>
    </lineage>
</organism>
<dbReference type="PANTHER" id="PTHR42815:SF2">
    <property type="entry name" value="FAD-BINDING, PUTATIVE (AFU_ORTHOLOGUE AFUA_6G07600)-RELATED"/>
    <property type="match status" value="1"/>
</dbReference>
<proteinExistence type="predicted"/>
<dbReference type="PANTHER" id="PTHR42815">
    <property type="entry name" value="FAD-BINDING, PUTATIVE (AFU_ORTHOLOGUE AFUA_6G07600)-RELATED"/>
    <property type="match status" value="1"/>
</dbReference>
<dbReference type="InterPro" id="IPR012675">
    <property type="entry name" value="Beta-grasp_dom_sf"/>
</dbReference>
<dbReference type="Pfam" id="PF00970">
    <property type="entry name" value="FAD_binding_6"/>
    <property type="match status" value="1"/>
</dbReference>
<dbReference type="PROSITE" id="PS51384">
    <property type="entry name" value="FAD_FR"/>
    <property type="match status" value="1"/>
</dbReference>
<protein>
    <submittedName>
        <fullName evidence="5">Uncharacterized protein</fullName>
    </submittedName>
</protein>
<name>A0AA48HVR9_9ALTE</name>
<dbReference type="InterPro" id="IPR001041">
    <property type="entry name" value="2Fe-2S_ferredoxin-type"/>
</dbReference>
<reference evidence="5" key="1">
    <citation type="submission" date="2023-01" db="EMBL/GenBank/DDBJ databases">
        <title>Complete genome sequence of Planctobacterium marinum strain Dej080120_11.</title>
        <authorList>
            <person name="Ueki S."/>
            <person name="Maruyama F."/>
        </authorList>
    </citation>
    <scope>NUCLEOTIDE SEQUENCE</scope>
    <source>
        <strain evidence="5">Dej080120_11</strain>
    </source>
</reference>
<feature type="domain" description="2Fe-2S ferredoxin-type" evidence="3">
    <location>
        <begin position="599"/>
        <end position="688"/>
    </location>
</feature>
<dbReference type="InterPro" id="IPR039261">
    <property type="entry name" value="FNR_nucleotide-bd"/>
</dbReference>
<dbReference type="Gene3D" id="3.10.20.30">
    <property type="match status" value="1"/>
</dbReference>
<dbReference type="InterPro" id="IPR017927">
    <property type="entry name" value="FAD-bd_FR_type"/>
</dbReference>
<sequence length="688" mass="77057">MMNSQNSVFHEGELAIQERLGVAEKMAQFGKMVIRDYMPKQHCDFYQQLPMIFTGHQDSQGQVWASVLSAKPGFIKTPNNKSLRISAPLLPGDPLAETLKQNVRDRELRLGLLGIELETRRRNRLSAKVKSNIESEIELDVLQTFGNCPQYIQSRELSYYESAQSARVSSFHHFDALAIELISGSDTFFVASSSGEAKDETHGADVSHRGGNPGFIKVESDTELLIPDFTGNNHYNTLGNFQLNPAAGLLFIDFKTGDVLTLTGKAEIVWQHSLKAHFKGAERFWRFRLTAGHHIQYAFPWRFTLQSWSPNTLMTGTWQEAESNAAAELQRNQWHKFTVTEIKDESPTIRSFWLSSEKISAPEFKAGQFITVRAKIRGEIVSRNYSVSSSPHEKRIRISVKKYGIFSRWLHGNISSGDELEIRLPQGQFFLETSDKPAILLSAGVGITPMISMFRYSVQESLRARKPREILMINTFSKVSEQAFVEEINQLSSQTEGYAKAIWAVTSAETNTRAGKDYSVDGRIDQSLLQQVLPLGSYHFYLCGPATFMQDMYDLLIRLGVPDKDIKAESFGPASLKRVKQIVQAESQKAIVSEVAENAVVSFTQSQVEQTWSPEDGNLLDFAEAHGLTPEFGCRAGSCGSCIVNITQGEVVHDKSKTFATEKDEILLCCAKPRKGKDDQPVKVSITI</sequence>
<comment type="cofactor">
    <cofactor evidence="2">
        <name>[2Fe-2S] cluster</name>
        <dbReference type="ChEBI" id="CHEBI:190135"/>
    </cofactor>
</comment>
<dbReference type="SUPFAM" id="SSF54292">
    <property type="entry name" value="2Fe-2S ferredoxin-like"/>
    <property type="match status" value="1"/>
</dbReference>
<dbReference type="RefSeq" id="WP_338292749.1">
    <property type="nucleotide sequence ID" value="NZ_AP027272.1"/>
</dbReference>
<keyword evidence="6" id="KW-1185">Reference proteome</keyword>
<dbReference type="CDD" id="cd00207">
    <property type="entry name" value="fer2"/>
    <property type="match status" value="1"/>
</dbReference>
<dbReference type="InterPro" id="IPR012349">
    <property type="entry name" value="Split_barrel_FMN-bd"/>
</dbReference>
<dbReference type="PRINTS" id="PR00409">
    <property type="entry name" value="PHDIOXRDTASE"/>
</dbReference>
<dbReference type="KEGG" id="pmaw:MACH26_22690"/>
<dbReference type="InterPro" id="IPR006058">
    <property type="entry name" value="2Fe2S_fd_BS"/>
</dbReference>
<dbReference type="CDD" id="cd06184">
    <property type="entry name" value="flavohem_like_fad_nad_binding"/>
    <property type="match status" value="1"/>
</dbReference>
<feature type="domain" description="FAD-binding FR-type" evidence="4">
    <location>
        <begin position="332"/>
        <end position="432"/>
    </location>
</feature>
<dbReference type="Gene3D" id="2.30.110.10">
    <property type="entry name" value="Electron Transport, Fmn-binding Protein, Chain A"/>
    <property type="match status" value="1"/>
</dbReference>
<dbReference type="PROSITE" id="PS51085">
    <property type="entry name" value="2FE2S_FER_2"/>
    <property type="match status" value="1"/>
</dbReference>
<dbReference type="Proteomes" id="UP001333710">
    <property type="component" value="Chromosome"/>
</dbReference>
<dbReference type="InterPro" id="IPR036010">
    <property type="entry name" value="2Fe-2S_ferredoxin-like_sf"/>
</dbReference>
<dbReference type="GO" id="GO:0016491">
    <property type="term" value="F:oxidoreductase activity"/>
    <property type="evidence" value="ECO:0007669"/>
    <property type="project" value="InterPro"/>
</dbReference>
<dbReference type="InterPro" id="IPR008333">
    <property type="entry name" value="Cbr1-like_FAD-bd_dom"/>
</dbReference>
<dbReference type="Gene3D" id="3.40.50.80">
    <property type="entry name" value="Nucleotide-binding domain of ferredoxin-NADP reductase (FNR) module"/>
    <property type="match status" value="1"/>
</dbReference>
<evidence type="ECO:0000256" key="1">
    <source>
        <dbReference type="ARBA" id="ARBA00023075"/>
    </source>
</evidence>
<dbReference type="AlphaFoldDB" id="A0AA48HVR9"/>
<dbReference type="EMBL" id="AP027272">
    <property type="protein sequence ID" value="BDX06748.1"/>
    <property type="molecule type" value="Genomic_DNA"/>
</dbReference>
<dbReference type="SUPFAM" id="SSF63380">
    <property type="entry name" value="Riboflavin synthase domain-like"/>
    <property type="match status" value="1"/>
</dbReference>
<accession>A0AA48HVR9</accession>
<dbReference type="Pfam" id="PF00175">
    <property type="entry name" value="NAD_binding_1"/>
    <property type="match status" value="1"/>
</dbReference>